<reference evidence="3 4" key="1">
    <citation type="journal article" date="2012" name="Genome Biol.">
        <title>Genome and low-iron response of an oceanic diatom adapted to chronic iron limitation.</title>
        <authorList>
            <person name="Lommer M."/>
            <person name="Specht M."/>
            <person name="Roy A.S."/>
            <person name="Kraemer L."/>
            <person name="Andreson R."/>
            <person name="Gutowska M.A."/>
            <person name="Wolf J."/>
            <person name="Bergner S.V."/>
            <person name="Schilhabel M.B."/>
            <person name="Klostermeier U.C."/>
            <person name="Beiko R.G."/>
            <person name="Rosenstiel P."/>
            <person name="Hippler M."/>
            <person name="Laroche J."/>
        </authorList>
    </citation>
    <scope>NUCLEOTIDE SEQUENCE [LARGE SCALE GENOMIC DNA]</scope>
    <source>
        <strain evidence="3 4">CCMP1005</strain>
    </source>
</reference>
<feature type="compositionally biased region" description="Basic and acidic residues" evidence="1">
    <location>
        <begin position="230"/>
        <end position="254"/>
    </location>
</feature>
<evidence type="ECO:0000259" key="2">
    <source>
        <dbReference type="Pfam" id="PF20699"/>
    </source>
</evidence>
<dbReference type="AlphaFoldDB" id="K0R2G5"/>
<feature type="domain" description="DUF6820" evidence="2">
    <location>
        <begin position="78"/>
        <end position="135"/>
    </location>
</feature>
<name>K0R2G5_THAOC</name>
<sequence>GDANCSTTPSLHPTAVGNIESRLIDEFTPAAASSDLQIRTWTGGQPTDRGAAEMPLRSPAAQISGRKAVNDVINGSGTSAGRARAMMHKFAVTPASLIDKGGRRAIGIALRPQHFKGDVLGMNRCHGRRRRATRGGYGGARLSLSSLLRRCAGRADGGCLGVNRQLCGLVKQKQKTEVGSIEASRWKRKDAQIAKGNSLIKLRDTQMMTLSKSPKPRSEEDQVYSGSTAKEARSNDKRWSAELDREQKRHDKDKVQRLYTAAAPAAQLVGLQELKGGAVKKAGGVAP</sequence>
<accession>K0R2G5</accession>
<organism evidence="3 4">
    <name type="scientific">Thalassiosira oceanica</name>
    <name type="common">Marine diatom</name>
    <dbReference type="NCBI Taxonomy" id="159749"/>
    <lineage>
        <taxon>Eukaryota</taxon>
        <taxon>Sar</taxon>
        <taxon>Stramenopiles</taxon>
        <taxon>Ochrophyta</taxon>
        <taxon>Bacillariophyta</taxon>
        <taxon>Coscinodiscophyceae</taxon>
        <taxon>Thalassiosirophycidae</taxon>
        <taxon>Thalassiosirales</taxon>
        <taxon>Thalassiosiraceae</taxon>
        <taxon>Thalassiosira</taxon>
    </lineage>
</organism>
<gene>
    <name evidence="3" type="ORF">THAOC_34467</name>
</gene>
<keyword evidence="4" id="KW-1185">Reference proteome</keyword>
<dbReference type="Proteomes" id="UP000266841">
    <property type="component" value="Unassembled WGS sequence"/>
</dbReference>
<dbReference type="EMBL" id="AGNL01047498">
    <property type="protein sequence ID" value="EJK46848.1"/>
    <property type="molecule type" value="Genomic_DNA"/>
</dbReference>
<comment type="caution">
    <text evidence="3">The sequence shown here is derived from an EMBL/GenBank/DDBJ whole genome shotgun (WGS) entry which is preliminary data.</text>
</comment>
<evidence type="ECO:0000256" key="1">
    <source>
        <dbReference type="SAM" id="MobiDB-lite"/>
    </source>
</evidence>
<evidence type="ECO:0000313" key="3">
    <source>
        <dbReference type="EMBL" id="EJK46848.1"/>
    </source>
</evidence>
<protein>
    <recommendedName>
        <fullName evidence="2">DUF6820 domain-containing protein</fullName>
    </recommendedName>
</protein>
<dbReference type="InterPro" id="IPR049223">
    <property type="entry name" value="DUF6820"/>
</dbReference>
<feature type="region of interest" description="Disordered" evidence="1">
    <location>
        <begin position="208"/>
        <end position="254"/>
    </location>
</feature>
<evidence type="ECO:0000313" key="4">
    <source>
        <dbReference type="Proteomes" id="UP000266841"/>
    </source>
</evidence>
<dbReference type="Pfam" id="PF20699">
    <property type="entry name" value="DUF6820"/>
    <property type="match status" value="1"/>
</dbReference>
<feature type="non-terminal residue" evidence="3">
    <location>
        <position position="1"/>
    </location>
</feature>
<proteinExistence type="predicted"/>